<keyword evidence="2" id="KW-0597">Phosphoprotein</keyword>
<name>A0A497XJ03_9PROT</name>
<dbReference type="Gene3D" id="1.20.120.160">
    <property type="entry name" value="HPT domain"/>
    <property type="match status" value="1"/>
</dbReference>
<keyword evidence="5" id="KW-1185">Reference proteome</keyword>
<reference evidence="4 5" key="1">
    <citation type="submission" date="2018-10" db="EMBL/GenBank/DDBJ databases">
        <title>Genomic Encyclopedia of Type Strains, Phase IV (KMG-IV): sequencing the most valuable type-strain genomes for metagenomic binning, comparative biology and taxonomic classification.</title>
        <authorList>
            <person name="Goeker M."/>
        </authorList>
    </citation>
    <scope>NUCLEOTIDE SEQUENCE [LARGE SCALE GENOMIC DNA]</scope>
    <source>
        <strain evidence="4 5">DSM 26916</strain>
    </source>
</reference>
<sequence length="125" mass="13175">MNDQTAVPQGDFLRGVFDRAEMMENFAGDAELFVQIAEIFIDDVPLQLAAMQAAQDSGNLETLRAAAHKLKGSVATFAARAALTAAKALEQACKDADAGRVPALAAAVQTETARLTAALRTELGR</sequence>
<dbReference type="GO" id="GO:0004672">
    <property type="term" value="F:protein kinase activity"/>
    <property type="evidence" value="ECO:0007669"/>
    <property type="project" value="UniProtKB-ARBA"/>
</dbReference>
<keyword evidence="1" id="KW-0902">Two-component regulatory system</keyword>
<dbReference type="InterPro" id="IPR036641">
    <property type="entry name" value="HPT_dom_sf"/>
</dbReference>
<evidence type="ECO:0000256" key="1">
    <source>
        <dbReference type="ARBA" id="ARBA00023012"/>
    </source>
</evidence>
<dbReference type="Proteomes" id="UP000268908">
    <property type="component" value="Unassembled WGS sequence"/>
</dbReference>
<evidence type="ECO:0000259" key="3">
    <source>
        <dbReference type="PROSITE" id="PS50894"/>
    </source>
</evidence>
<evidence type="ECO:0000256" key="2">
    <source>
        <dbReference type="PROSITE-ProRule" id="PRU00110"/>
    </source>
</evidence>
<dbReference type="GO" id="GO:0000160">
    <property type="term" value="P:phosphorelay signal transduction system"/>
    <property type="evidence" value="ECO:0007669"/>
    <property type="project" value="UniProtKB-KW"/>
</dbReference>
<dbReference type="Pfam" id="PF01627">
    <property type="entry name" value="Hpt"/>
    <property type="match status" value="1"/>
</dbReference>
<dbReference type="AlphaFoldDB" id="A0A497XJ03"/>
<protein>
    <submittedName>
        <fullName evidence="4">Hpt domain-containing protein</fullName>
    </submittedName>
</protein>
<dbReference type="PROSITE" id="PS50894">
    <property type="entry name" value="HPT"/>
    <property type="match status" value="1"/>
</dbReference>
<dbReference type="RefSeq" id="WP_121239835.1">
    <property type="nucleotide sequence ID" value="NZ_BHVV01000001.1"/>
</dbReference>
<dbReference type="SUPFAM" id="SSF47226">
    <property type="entry name" value="Histidine-containing phosphotransfer domain, HPT domain"/>
    <property type="match status" value="1"/>
</dbReference>
<comment type="caution">
    <text evidence="4">The sequence shown here is derived from an EMBL/GenBank/DDBJ whole genome shotgun (WGS) entry which is preliminary data.</text>
</comment>
<evidence type="ECO:0000313" key="5">
    <source>
        <dbReference type="Proteomes" id="UP000268908"/>
    </source>
</evidence>
<proteinExistence type="predicted"/>
<feature type="modified residue" description="Phosphohistidine" evidence="2">
    <location>
        <position position="68"/>
    </location>
</feature>
<dbReference type="SMART" id="SM00073">
    <property type="entry name" value="HPT"/>
    <property type="match status" value="1"/>
</dbReference>
<accession>A0A497XJ03</accession>
<dbReference type="EMBL" id="RCCI01000004">
    <property type="protein sequence ID" value="RLJ67881.1"/>
    <property type="molecule type" value="Genomic_DNA"/>
</dbReference>
<gene>
    <name evidence="4" type="ORF">DFR35_0432</name>
</gene>
<feature type="domain" description="HPt" evidence="3">
    <location>
        <begin position="29"/>
        <end position="125"/>
    </location>
</feature>
<evidence type="ECO:0000313" key="4">
    <source>
        <dbReference type="EMBL" id="RLJ67881.1"/>
    </source>
</evidence>
<organism evidence="4 5">
    <name type="scientific">Sulfurisoma sediminicola</name>
    <dbReference type="NCBI Taxonomy" id="1381557"/>
    <lineage>
        <taxon>Bacteria</taxon>
        <taxon>Pseudomonadati</taxon>
        <taxon>Pseudomonadota</taxon>
        <taxon>Betaproteobacteria</taxon>
        <taxon>Nitrosomonadales</taxon>
        <taxon>Sterolibacteriaceae</taxon>
        <taxon>Sulfurisoma</taxon>
    </lineage>
</organism>
<dbReference type="InterPro" id="IPR008207">
    <property type="entry name" value="Sig_transdc_His_kin_Hpt_dom"/>
</dbReference>